<dbReference type="RefSeq" id="WP_009139075.1">
    <property type="nucleotide sequence ID" value="NZ_JH815198.1"/>
</dbReference>
<comment type="caution">
    <text evidence="5">The sequence shown here is derived from an EMBL/GenBank/DDBJ whole genome shotgun (WGS) entry which is preliminary data.</text>
</comment>
<dbReference type="PANTHER" id="PTHR43344:SF13">
    <property type="entry name" value="PHOSPHATASE RV3661-RELATED"/>
    <property type="match status" value="1"/>
</dbReference>
<dbReference type="EMBL" id="ADMD01000006">
    <property type="protein sequence ID" value="EJZ84145.1"/>
    <property type="molecule type" value="Genomic_DNA"/>
</dbReference>
<organism evidence="5 6">
    <name type="scientific">Slackia piriformis YIT 12062</name>
    <dbReference type="NCBI Taxonomy" id="742818"/>
    <lineage>
        <taxon>Bacteria</taxon>
        <taxon>Bacillati</taxon>
        <taxon>Actinomycetota</taxon>
        <taxon>Coriobacteriia</taxon>
        <taxon>Eggerthellales</taxon>
        <taxon>Eggerthellaceae</taxon>
        <taxon>Slackia</taxon>
    </lineage>
</organism>
<dbReference type="Gene3D" id="1.20.1440.100">
    <property type="entry name" value="SG protein - dephosphorylation function"/>
    <property type="match status" value="1"/>
</dbReference>
<sequence length="233" mass="26663">MSEQAKHKIAAFDFDGTSIRGNSPVILVRFLRSQGMLRKRVISKVLAWAAAYKLRLPQSEAWVRGLVFTAFEGQSRESVDAFLSDFYDREIEAQGRFRPQADEVMNRLREEGVEVLIVSATFGPIVRRALDFHPIDGCLCTEMRVDAQGRYTTRVEGSCIEGDEKVRAIRSYADARYGKGNWELVEAYGDHHSDSPMLKAARRGFAVCPDNPLAREARRREWTVLDWNRFEEK</sequence>
<dbReference type="eggNOG" id="COG0560">
    <property type="taxonomic scope" value="Bacteria"/>
</dbReference>
<dbReference type="PANTHER" id="PTHR43344">
    <property type="entry name" value="PHOSPHOSERINE PHOSPHATASE"/>
    <property type="match status" value="1"/>
</dbReference>
<dbReference type="InterPro" id="IPR006385">
    <property type="entry name" value="HAD_hydro_SerB1"/>
</dbReference>
<comment type="similarity">
    <text evidence="1">Belongs to the HAD-like hydrolase superfamily. SerB family.</text>
</comment>
<dbReference type="HOGENOM" id="CLU_052657_2_2_11"/>
<dbReference type="NCBIfam" id="TIGR01490">
    <property type="entry name" value="HAD-SF-IB-hyp1"/>
    <property type="match status" value="1"/>
</dbReference>
<dbReference type="SUPFAM" id="SSF56784">
    <property type="entry name" value="HAD-like"/>
    <property type="match status" value="1"/>
</dbReference>
<reference evidence="5 6" key="1">
    <citation type="submission" date="2012-08" db="EMBL/GenBank/DDBJ databases">
        <title>The Genome Sequence of Slackia piriformis YIT 12062.</title>
        <authorList>
            <consortium name="The Broad Institute Genome Sequencing Platform"/>
            <person name="Earl A."/>
            <person name="Ward D."/>
            <person name="Feldgarden M."/>
            <person name="Gevers D."/>
            <person name="Morotomi M."/>
            <person name="Walker B."/>
            <person name="Young S.K."/>
            <person name="Zeng Q."/>
            <person name="Gargeya S."/>
            <person name="Fitzgerald M."/>
            <person name="Haas B."/>
            <person name="Abouelleil A."/>
            <person name="Alvarado L."/>
            <person name="Arachchi H.M."/>
            <person name="Berlin A.M."/>
            <person name="Chapman S.B."/>
            <person name="Goldberg J."/>
            <person name="Griggs A."/>
            <person name="Gujja S."/>
            <person name="Hansen M."/>
            <person name="Howarth C."/>
            <person name="Imamovic A."/>
            <person name="Larimer J."/>
            <person name="McCowen C."/>
            <person name="Montmayeur A."/>
            <person name="Murphy C."/>
            <person name="Neiman D."/>
            <person name="Pearson M."/>
            <person name="Priest M."/>
            <person name="Roberts A."/>
            <person name="Saif S."/>
            <person name="Shea T."/>
            <person name="Sisk P."/>
            <person name="Sykes S."/>
            <person name="Wortman J."/>
            <person name="Nusbaum C."/>
            <person name="Birren B."/>
        </authorList>
    </citation>
    <scope>NUCLEOTIDE SEQUENCE [LARGE SCALE GENOMIC DNA]</scope>
    <source>
        <strain evidence="5 6">YIT 12062</strain>
    </source>
</reference>
<evidence type="ECO:0000256" key="2">
    <source>
        <dbReference type="ARBA" id="ARBA00022723"/>
    </source>
</evidence>
<evidence type="ECO:0000313" key="6">
    <source>
        <dbReference type="Proteomes" id="UP000006069"/>
    </source>
</evidence>
<dbReference type="InterPro" id="IPR050582">
    <property type="entry name" value="HAD-like_SerB"/>
</dbReference>
<dbReference type="InParanoid" id="K0Z9V4"/>
<keyword evidence="4" id="KW-0460">Magnesium</keyword>
<keyword evidence="2" id="KW-0479">Metal-binding</keyword>
<dbReference type="PATRIC" id="fig|742818.3.peg.910"/>
<evidence type="ECO:0000256" key="4">
    <source>
        <dbReference type="ARBA" id="ARBA00022842"/>
    </source>
</evidence>
<dbReference type="AlphaFoldDB" id="K0Z9V4"/>
<evidence type="ECO:0000313" key="5">
    <source>
        <dbReference type="EMBL" id="EJZ84145.1"/>
    </source>
</evidence>
<name>K0Z9V4_9ACTN</name>
<protein>
    <submittedName>
        <fullName evidence="5">HAD hydrolase, family IB</fullName>
    </submittedName>
</protein>
<proteinExistence type="inferred from homology"/>
<dbReference type="OrthoDB" id="25607at2"/>
<accession>K0Z9V4</accession>
<dbReference type="Pfam" id="PF12710">
    <property type="entry name" value="HAD"/>
    <property type="match status" value="1"/>
</dbReference>
<dbReference type="GO" id="GO:0016787">
    <property type="term" value="F:hydrolase activity"/>
    <property type="evidence" value="ECO:0007669"/>
    <property type="project" value="UniProtKB-KW"/>
</dbReference>
<dbReference type="Proteomes" id="UP000006069">
    <property type="component" value="Unassembled WGS sequence"/>
</dbReference>
<evidence type="ECO:0000256" key="1">
    <source>
        <dbReference type="ARBA" id="ARBA00009184"/>
    </source>
</evidence>
<evidence type="ECO:0000256" key="3">
    <source>
        <dbReference type="ARBA" id="ARBA00022801"/>
    </source>
</evidence>
<dbReference type="NCBIfam" id="TIGR01488">
    <property type="entry name" value="HAD-SF-IB"/>
    <property type="match status" value="1"/>
</dbReference>
<keyword evidence="3 5" id="KW-0378">Hydrolase</keyword>
<dbReference type="GO" id="GO:0046872">
    <property type="term" value="F:metal ion binding"/>
    <property type="evidence" value="ECO:0007669"/>
    <property type="project" value="UniProtKB-KW"/>
</dbReference>
<dbReference type="InterPro" id="IPR023214">
    <property type="entry name" value="HAD_sf"/>
</dbReference>
<gene>
    <name evidence="5" type="ORF">HMPREF9451_00858</name>
</gene>
<dbReference type="Gene3D" id="3.40.50.1000">
    <property type="entry name" value="HAD superfamily/HAD-like"/>
    <property type="match status" value="1"/>
</dbReference>
<dbReference type="InterPro" id="IPR036412">
    <property type="entry name" value="HAD-like_sf"/>
</dbReference>
<keyword evidence="6" id="KW-1185">Reference proteome</keyword>